<comment type="similarity">
    <text evidence="4">Belongs to the acetyltransferase family. MshD subfamily.</text>
</comment>
<dbReference type="InterPro" id="IPR016181">
    <property type="entry name" value="Acyl_CoA_acyltransferase"/>
</dbReference>
<dbReference type="PROSITE" id="PS51186">
    <property type="entry name" value="GNAT"/>
    <property type="match status" value="2"/>
</dbReference>
<evidence type="ECO:0000256" key="1">
    <source>
        <dbReference type="ARBA" id="ARBA00022679"/>
    </source>
</evidence>
<name>A0A561U623_9PSEU</name>
<feature type="binding site" evidence="4">
    <location>
        <position position="41"/>
    </location>
    <ligand>
        <name>1D-myo-inositol 2-(L-cysteinylamino)-2-deoxy-alpha-D-glucopyranoside</name>
        <dbReference type="ChEBI" id="CHEBI:58887"/>
    </ligand>
</feature>
<keyword evidence="2 4" id="KW-0677">Repeat</keyword>
<reference evidence="6 7" key="1">
    <citation type="submission" date="2019-06" db="EMBL/GenBank/DDBJ databases">
        <title>Sequencing the genomes of 1000 actinobacteria strains.</title>
        <authorList>
            <person name="Klenk H.-P."/>
        </authorList>
    </citation>
    <scope>NUCLEOTIDE SEQUENCE [LARGE SCALE GENOMIC DNA]</scope>
    <source>
        <strain evidence="6 7">DSM 46699</strain>
    </source>
</reference>
<dbReference type="NCBIfam" id="TIGR03448">
    <property type="entry name" value="mycothiol_MshD"/>
    <property type="match status" value="1"/>
</dbReference>
<gene>
    <name evidence="4" type="primary">mshD</name>
    <name evidence="6" type="ORF">FHU35_13526</name>
</gene>
<dbReference type="EC" id="2.3.1.189" evidence="4"/>
<keyword evidence="7" id="KW-1185">Reference proteome</keyword>
<dbReference type="InterPro" id="IPR050276">
    <property type="entry name" value="MshD_Acetyltransferase"/>
</dbReference>
<feature type="domain" description="N-acetyltransferase" evidence="5">
    <location>
        <begin position="24"/>
        <end position="180"/>
    </location>
</feature>
<evidence type="ECO:0000313" key="7">
    <source>
        <dbReference type="Proteomes" id="UP000316184"/>
    </source>
</evidence>
<dbReference type="Proteomes" id="UP000316184">
    <property type="component" value="Unassembled WGS sequence"/>
</dbReference>
<dbReference type="PANTHER" id="PTHR43617:SF31">
    <property type="entry name" value="MYCOTHIOL ACETYLTRANSFERASE"/>
    <property type="match status" value="1"/>
</dbReference>
<evidence type="ECO:0000256" key="3">
    <source>
        <dbReference type="ARBA" id="ARBA00023315"/>
    </source>
</evidence>
<feature type="binding site" evidence="4">
    <location>
        <begin position="300"/>
        <end position="305"/>
    </location>
    <ligand>
        <name>acetyl-CoA</name>
        <dbReference type="ChEBI" id="CHEBI:57288"/>
        <label>2</label>
    </ligand>
</feature>
<dbReference type="PIRSF" id="PIRSF021524">
    <property type="entry name" value="MSH_acetyltransferase"/>
    <property type="match status" value="1"/>
</dbReference>
<organism evidence="6 7">
    <name type="scientific">Saccharopolyspora dendranthemae</name>
    <dbReference type="NCBI Taxonomy" id="1181886"/>
    <lineage>
        <taxon>Bacteria</taxon>
        <taxon>Bacillati</taxon>
        <taxon>Actinomycetota</taxon>
        <taxon>Actinomycetes</taxon>
        <taxon>Pseudonocardiales</taxon>
        <taxon>Pseudonocardiaceae</taxon>
        <taxon>Saccharopolyspora</taxon>
    </lineage>
</organism>
<dbReference type="Pfam" id="PF13508">
    <property type="entry name" value="Acetyltransf_7"/>
    <property type="match status" value="1"/>
</dbReference>
<feature type="binding site" evidence="4">
    <location>
        <begin position="261"/>
        <end position="263"/>
    </location>
    <ligand>
        <name>acetyl-CoA</name>
        <dbReference type="ChEBI" id="CHEBI:57288"/>
        <label>2</label>
    </ligand>
</feature>
<dbReference type="EMBL" id="VIWX01000003">
    <property type="protein sequence ID" value="TWF94809.1"/>
    <property type="molecule type" value="Genomic_DNA"/>
</dbReference>
<feature type="binding site" evidence="4">
    <location>
        <begin position="107"/>
        <end position="112"/>
    </location>
    <ligand>
        <name>acetyl-CoA</name>
        <dbReference type="ChEBI" id="CHEBI:57288"/>
        <label>1</label>
    </ligand>
</feature>
<dbReference type="InterPro" id="IPR000182">
    <property type="entry name" value="GNAT_dom"/>
</dbReference>
<keyword evidence="1 4" id="KW-0808">Transferase</keyword>
<dbReference type="Gene3D" id="3.40.630.30">
    <property type="match status" value="1"/>
</dbReference>
<comment type="function">
    <text evidence="4">Catalyzes the transfer of acetyl from acetyl-CoA to desacetylmycothiol (Cys-GlcN-Ins) to form mycothiol.</text>
</comment>
<proteinExistence type="inferred from homology"/>
<evidence type="ECO:0000313" key="6">
    <source>
        <dbReference type="EMBL" id="TWF94809.1"/>
    </source>
</evidence>
<evidence type="ECO:0000259" key="5">
    <source>
        <dbReference type="PROSITE" id="PS51186"/>
    </source>
</evidence>
<comment type="catalytic activity">
    <reaction evidence="4">
        <text>1D-myo-inositol 2-(L-cysteinylamino)-2-deoxy-alpha-D-glucopyranoside + acetyl-CoA = mycothiol + CoA + H(+)</text>
        <dbReference type="Rhea" id="RHEA:26172"/>
        <dbReference type="ChEBI" id="CHEBI:15378"/>
        <dbReference type="ChEBI" id="CHEBI:16768"/>
        <dbReference type="ChEBI" id="CHEBI:57287"/>
        <dbReference type="ChEBI" id="CHEBI:57288"/>
        <dbReference type="ChEBI" id="CHEBI:58887"/>
        <dbReference type="EC" id="2.3.1.189"/>
    </reaction>
</comment>
<dbReference type="InterPro" id="IPR017813">
    <property type="entry name" value="Mycothiol_AcTrfase"/>
</dbReference>
<feature type="domain" description="N-acetyltransferase" evidence="5">
    <location>
        <begin position="182"/>
        <end position="323"/>
    </location>
</feature>
<dbReference type="GO" id="GO:0035447">
    <property type="term" value="F:mycothiol synthase activity"/>
    <property type="evidence" value="ECO:0007669"/>
    <property type="project" value="UniProtKB-UniRule"/>
</dbReference>
<comment type="subunit">
    <text evidence="4">Monomer.</text>
</comment>
<sequence length="323" mass="35773">MGRVVDVQLTWRNGLNDSETAEVMALLDETEKADGVAPVGEHVILRLKAHRDVVHQIEPVQADVRSEHFIVRDSGGALAGYAHLDTEHESAAGQLVAELAVHPEHRRLGAGTRLVEALLERAELGTDPSSDTGRLRIWSHGEHPGALRLSERYGFQRPRELWRMGRELTGAELPEAQPPEGVALRTFRPGEDEAEVVRVNHRAFVWHPEQGDMTDQDVRAKEQEDWFDPEGFFLAVDGSGTLLGFHWTKVHPDGTGEVYVVGVDPHAQGGGLGRSLTVVGLRHLRDTGRSRVILYVEADNVPAVKVYQRLGFAKLDSDVQFGR</sequence>
<dbReference type="GO" id="GO:0008999">
    <property type="term" value="F:protein-N-terminal-alanine acetyltransferase activity"/>
    <property type="evidence" value="ECO:0007669"/>
    <property type="project" value="TreeGrafter"/>
</dbReference>
<accession>A0A561U623</accession>
<feature type="binding site" evidence="4">
    <location>
        <begin position="268"/>
        <end position="274"/>
    </location>
    <ligand>
        <name>acetyl-CoA</name>
        <dbReference type="ChEBI" id="CHEBI:57288"/>
        <label>2</label>
    </ligand>
</feature>
<feature type="binding site" evidence="4">
    <location>
        <position position="249"/>
    </location>
    <ligand>
        <name>1D-myo-inositol 2-(L-cysteinylamino)-2-deoxy-alpha-D-glucopyranoside</name>
        <dbReference type="ChEBI" id="CHEBI:58887"/>
    </ligand>
</feature>
<keyword evidence="3 4" id="KW-0012">Acyltransferase</keyword>
<evidence type="ECO:0000256" key="4">
    <source>
        <dbReference type="HAMAP-Rule" id="MF_01698"/>
    </source>
</evidence>
<dbReference type="CDD" id="cd04301">
    <property type="entry name" value="NAT_SF"/>
    <property type="match status" value="2"/>
</dbReference>
<dbReference type="AlphaFoldDB" id="A0A561U623"/>
<dbReference type="Pfam" id="PF00583">
    <property type="entry name" value="Acetyltransf_1"/>
    <property type="match status" value="1"/>
</dbReference>
<dbReference type="SUPFAM" id="SSF55729">
    <property type="entry name" value="Acyl-CoA N-acyltransferases (Nat)"/>
    <property type="match status" value="1"/>
</dbReference>
<feature type="binding site" evidence="4">
    <location>
        <begin position="99"/>
        <end position="101"/>
    </location>
    <ligand>
        <name>acetyl-CoA</name>
        <dbReference type="ChEBI" id="CHEBI:57288"/>
        <label>1</label>
    </ligand>
</feature>
<dbReference type="HAMAP" id="MF_01698">
    <property type="entry name" value="MshD"/>
    <property type="match status" value="1"/>
</dbReference>
<dbReference type="OrthoDB" id="3208058at2"/>
<feature type="binding site" evidence="4">
    <location>
        <position position="257"/>
    </location>
    <ligand>
        <name>1D-myo-inositol 2-(L-cysteinylamino)-2-deoxy-alpha-D-glucopyranoside</name>
        <dbReference type="ChEBI" id="CHEBI:58887"/>
    </ligand>
</feature>
<protein>
    <recommendedName>
        <fullName evidence="4">Mycothiol acetyltransferase</fullName>
        <shortName evidence="4">MSH acetyltransferase</shortName>
        <ecNumber evidence="4">2.3.1.189</ecNumber>
    </recommendedName>
    <alternativeName>
        <fullName evidence="4">Mycothiol synthase</fullName>
    </alternativeName>
</protein>
<dbReference type="PANTHER" id="PTHR43617">
    <property type="entry name" value="L-AMINO ACID N-ACETYLTRANSFERASE"/>
    <property type="match status" value="1"/>
</dbReference>
<comment type="caution">
    <text evidence="6">The sequence shown here is derived from an EMBL/GenBank/DDBJ whole genome shotgun (WGS) entry which is preliminary data.</text>
</comment>
<evidence type="ECO:0000256" key="2">
    <source>
        <dbReference type="ARBA" id="ARBA00022737"/>
    </source>
</evidence>
<dbReference type="GO" id="GO:0010125">
    <property type="term" value="P:mycothiol biosynthetic process"/>
    <property type="evidence" value="ECO:0007669"/>
    <property type="project" value="UniProtKB-UniRule"/>
</dbReference>
<feature type="binding site" evidence="4">
    <location>
        <position position="295"/>
    </location>
    <ligand>
        <name>1D-myo-inositol 2-(L-cysteinylamino)-2-deoxy-alpha-D-glucopyranoside</name>
        <dbReference type="ChEBI" id="CHEBI:58887"/>
    </ligand>
</feature>
<feature type="binding site" evidence="4">
    <location>
        <position position="209"/>
    </location>
    <ligand>
        <name>1D-myo-inositol 2-(L-cysteinylamino)-2-deoxy-alpha-D-glucopyranoside</name>
        <dbReference type="ChEBI" id="CHEBI:58887"/>
    </ligand>
</feature>